<sequence>MNVENDSATEEIVANVRKRFLALYGTEPHIFTSPGRINLIGEHTDYNNGLVLPAAIDKAIVLAIAQREDQQINIFSESYQMRYTCTLQELVRTEMLWPDYILGVIVELQKKGCELKGVDIVFDGNIPLGAGLSSSAALECATAFALNELFEFNLSPLEIAKLGQAAENNFVGVQCGLMDQFASVFGKAGHLIKLDCESFEFNFIPFNAKNYQVVLFDTGVKHSLASSAYNERRQQCEYGVELVRKHHPEVDSLRRVNKQMLDDYVKDVDRMVYKRCDFVVSEIQRLQDACQDLLKDDLESFGRRMYETHEGLRDLYEVSCEELDYLVDRVKDRPEVIGSRMMGGGFGGCTINLIASDSVDRIVEETSKAYKKDHDRNLKVYFVSIEDGTRQVL</sequence>
<dbReference type="EMBL" id="JBBVGT010000003">
    <property type="protein sequence ID" value="MFB5946782.1"/>
    <property type="molecule type" value="Genomic_DNA"/>
</dbReference>
<dbReference type="PROSITE" id="PS00627">
    <property type="entry name" value="GHMP_KINASES_ATP"/>
    <property type="match status" value="1"/>
</dbReference>
<dbReference type="PANTHER" id="PTHR10457">
    <property type="entry name" value="MEVALONATE KINASE/GALACTOKINASE"/>
    <property type="match status" value="1"/>
</dbReference>
<evidence type="ECO:0000256" key="5">
    <source>
        <dbReference type="ARBA" id="ARBA00022840"/>
    </source>
</evidence>
<feature type="domain" description="GHMP kinase C-terminal" evidence="9">
    <location>
        <begin position="292"/>
        <end position="371"/>
    </location>
</feature>
<evidence type="ECO:0000256" key="1">
    <source>
        <dbReference type="ARBA" id="ARBA00006566"/>
    </source>
</evidence>
<evidence type="ECO:0000256" key="6">
    <source>
        <dbReference type="ARBA" id="ARBA00023144"/>
    </source>
</evidence>
<dbReference type="GO" id="GO:0004335">
    <property type="term" value="F:galactokinase activity"/>
    <property type="evidence" value="ECO:0007669"/>
    <property type="project" value="UniProtKB-EC"/>
</dbReference>
<organism evidence="11 12">
    <name type="scientific">Albibacterium profundi</name>
    <dbReference type="NCBI Taxonomy" id="3134906"/>
    <lineage>
        <taxon>Bacteria</taxon>
        <taxon>Pseudomonadati</taxon>
        <taxon>Bacteroidota</taxon>
        <taxon>Sphingobacteriia</taxon>
        <taxon>Sphingobacteriales</taxon>
        <taxon>Sphingobacteriaceae</taxon>
        <taxon>Albibacterium</taxon>
    </lineage>
</organism>
<dbReference type="EC" id="2.7.1.6" evidence="7"/>
<evidence type="ECO:0000256" key="2">
    <source>
        <dbReference type="ARBA" id="ARBA00022679"/>
    </source>
</evidence>
<dbReference type="PIRSF" id="PIRSF000530">
    <property type="entry name" value="Galactokinase"/>
    <property type="match status" value="1"/>
</dbReference>
<dbReference type="PANTHER" id="PTHR10457:SF7">
    <property type="entry name" value="GALACTOKINASE-RELATED"/>
    <property type="match status" value="1"/>
</dbReference>
<evidence type="ECO:0000256" key="3">
    <source>
        <dbReference type="ARBA" id="ARBA00022741"/>
    </source>
</evidence>
<dbReference type="SUPFAM" id="SSF55060">
    <property type="entry name" value="GHMP Kinase, C-terminal domain"/>
    <property type="match status" value="1"/>
</dbReference>
<evidence type="ECO:0000256" key="7">
    <source>
        <dbReference type="NCBIfam" id="TIGR00131"/>
    </source>
</evidence>
<dbReference type="Gene3D" id="3.30.230.10">
    <property type="match status" value="1"/>
</dbReference>
<evidence type="ECO:0000259" key="10">
    <source>
        <dbReference type="Pfam" id="PF10509"/>
    </source>
</evidence>
<evidence type="ECO:0000259" key="8">
    <source>
        <dbReference type="Pfam" id="PF00288"/>
    </source>
</evidence>
<keyword evidence="2 11" id="KW-0808">Transferase</keyword>
<dbReference type="Proteomes" id="UP001580928">
    <property type="component" value="Unassembled WGS sequence"/>
</dbReference>
<evidence type="ECO:0000259" key="9">
    <source>
        <dbReference type="Pfam" id="PF08544"/>
    </source>
</evidence>
<proteinExistence type="inferred from homology"/>
<reference evidence="11 12" key="1">
    <citation type="submission" date="2024-04" db="EMBL/GenBank/DDBJ databases">
        <title>Albibacterium profundi sp. nov., isolated from sediment of the Challenger Deep of Mariana Trench.</title>
        <authorList>
            <person name="Wang Y."/>
        </authorList>
    </citation>
    <scope>NUCLEOTIDE SEQUENCE [LARGE SCALE GENOMIC DNA]</scope>
    <source>
        <strain evidence="11 12">RHL897</strain>
    </source>
</reference>
<dbReference type="InterPro" id="IPR013750">
    <property type="entry name" value="GHMP_kinase_C_dom"/>
</dbReference>
<dbReference type="Pfam" id="PF08544">
    <property type="entry name" value="GHMP_kinases_C"/>
    <property type="match status" value="1"/>
</dbReference>
<dbReference type="Gene3D" id="3.30.70.890">
    <property type="entry name" value="GHMP kinase, C-terminal domain"/>
    <property type="match status" value="1"/>
</dbReference>
<dbReference type="InterPro" id="IPR006206">
    <property type="entry name" value="Mevalonate/galactokinase"/>
</dbReference>
<feature type="domain" description="GHMP kinase N-terminal" evidence="8">
    <location>
        <begin position="100"/>
        <end position="187"/>
    </location>
</feature>
<keyword evidence="3" id="KW-0547">Nucleotide-binding</keyword>
<dbReference type="InterPro" id="IPR014721">
    <property type="entry name" value="Ribsml_uS5_D2-typ_fold_subgr"/>
</dbReference>
<comment type="caution">
    <text evidence="11">The sequence shown here is derived from an EMBL/GenBank/DDBJ whole genome shotgun (WGS) entry which is preliminary data.</text>
</comment>
<dbReference type="SUPFAM" id="SSF54211">
    <property type="entry name" value="Ribosomal protein S5 domain 2-like"/>
    <property type="match status" value="1"/>
</dbReference>
<feature type="domain" description="Galactokinase N-terminal" evidence="10">
    <location>
        <begin position="18"/>
        <end position="65"/>
    </location>
</feature>
<dbReference type="RefSeq" id="WP_375558311.1">
    <property type="nucleotide sequence ID" value="NZ_JBBVGT010000003.1"/>
</dbReference>
<dbReference type="Pfam" id="PF10509">
    <property type="entry name" value="GalKase_gal_bdg"/>
    <property type="match status" value="1"/>
</dbReference>
<keyword evidence="12" id="KW-1185">Reference proteome</keyword>
<accession>A0ABV5CGX8</accession>
<dbReference type="InterPro" id="IPR006204">
    <property type="entry name" value="GHMP_kinase_N_dom"/>
</dbReference>
<keyword evidence="6" id="KW-0119">Carbohydrate metabolism</keyword>
<dbReference type="InterPro" id="IPR006203">
    <property type="entry name" value="GHMP_knse_ATP-bd_CS"/>
</dbReference>
<dbReference type="InterPro" id="IPR000705">
    <property type="entry name" value="Galactokinase"/>
</dbReference>
<dbReference type="PRINTS" id="PR00959">
    <property type="entry name" value="MEVGALKINASE"/>
</dbReference>
<dbReference type="PROSITE" id="PS00106">
    <property type="entry name" value="GALACTOKINASE"/>
    <property type="match status" value="1"/>
</dbReference>
<evidence type="ECO:0000256" key="4">
    <source>
        <dbReference type="ARBA" id="ARBA00022777"/>
    </source>
</evidence>
<evidence type="ECO:0000313" key="12">
    <source>
        <dbReference type="Proteomes" id="UP001580928"/>
    </source>
</evidence>
<protein>
    <recommendedName>
        <fullName evidence="7">Galactokinase</fullName>
        <ecNumber evidence="7">2.7.1.6</ecNumber>
    </recommendedName>
</protein>
<keyword evidence="5" id="KW-0067">ATP-binding</keyword>
<dbReference type="InterPro" id="IPR020568">
    <property type="entry name" value="Ribosomal_Su5_D2-typ_SF"/>
</dbReference>
<evidence type="ECO:0000313" key="11">
    <source>
        <dbReference type="EMBL" id="MFB5946782.1"/>
    </source>
</evidence>
<name>A0ABV5CGX8_9SPHI</name>
<keyword evidence="6" id="KW-0299">Galactose metabolism</keyword>
<gene>
    <name evidence="11" type="primary">galK</name>
    <name evidence="11" type="ORF">WKR92_13190</name>
</gene>
<dbReference type="InterPro" id="IPR019741">
    <property type="entry name" value="Galactokinase_CS"/>
</dbReference>
<dbReference type="PRINTS" id="PR00473">
    <property type="entry name" value="GALCTOKINASE"/>
</dbReference>
<comment type="similarity">
    <text evidence="1">Belongs to the GHMP kinase family. GalK subfamily.</text>
</comment>
<dbReference type="NCBIfam" id="TIGR00131">
    <property type="entry name" value="gal_kin"/>
    <property type="match status" value="1"/>
</dbReference>
<dbReference type="InterPro" id="IPR036554">
    <property type="entry name" value="GHMP_kinase_C_sf"/>
</dbReference>
<keyword evidence="4" id="KW-0418">Kinase</keyword>
<dbReference type="InterPro" id="IPR019539">
    <property type="entry name" value="GalKase_N"/>
</dbReference>
<dbReference type="Pfam" id="PF00288">
    <property type="entry name" value="GHMP_kinases_N"/>
    <property type="match status" value="1"/>
</dbReference>